<dbReference type="Proteomes" id="UP000823388">
    <property type="component" value="Chromosome 2K"/>
</dbReference>
<gene>
    <name evidence="2" type="ORF">PVAP13_2KG258558</name>
</gene>
<comment type="caution">
    <text evidence="2">The sequence shown here is derived from an EMBL/GenBank/DDBJ whole genome shotgun (WGS) entry which is preliminary data.</text>
</comment>
<protein>
    <recommendedName>
        <fullName evidence="4">Secreted protein</fullName>
    </recommendedName>
</protein>
<keyword evidence="3" id="KW-1185">Reference proteome</keyword>
<evidence type="ECO:0008006" key="4">
    <source>
        <dbReference type="Google" id="ProtNLM"/>
    </source>
</evidence>
<name>A0A8T0W6I6_PANVG</name>
<evidence type="ECO:0000313" key="3">
    <source>
        <dbReference type="Proteomes" id="UP000823388"/>
    </source>
</evidence>
<feature type="signal peptide" evidence="1">
    <location>
        <begin position="1"/>
        <end position="32"/>
    </location>
</feature>
<organism evidence="2 3">
    <name type="scientific">Panicum virgatum</name>
    <name type="common">Blackwell switchgrass</name>
    <dbReference type="NCBI Taxonomy" id="38727"/>
    <lineage>
        <taxon>Eukaryota</taxon>
        <taxon>Viridiplantae</taxon>
        <taxon>Streptophyta</taxon>
        <taxon>Embryophyta</taxon>
        <taxon>Tracheophyta</taxon>
        <taxon>Spermatophyta</taxon>
        <taxon>Magnoliopsida</taxon>
        <taxon>Liliopsida</taxon>
        <taxon>Poales</taxon>
        <taxon>Poaceae</taxon>
        <taxon>PACMAD clade</taxon>
        <taxon>Panicoideae</taxon>
        <taxon>Panicodae</taxon>
        <taxon>Paniceae</taxon>
        <taxon>Panicinae</taxon>
        <taxon>Panicum</taxon>
        <taxon>Panicum sect. Hiantes</taxon>
    </lineage>
</organism>
<dbReference type="AlphaFoldDB" id="A0A8T0W6I6"/>
<accession>A0A8T0W6I6</accession>
<sequence length="85" mass="9023">MYVPPSGPRPWRLAAAQLLFAPKFLLLAPCGALLSSSPSPLMDGQLRLLSLPAGDACPLHGSSPPSVLKVPNFAIDDFLMLQKIV</sequence>
<dbReference type="EMBL" id="CM029039">
    <property type="protein sequence ID" value="KAG2642237.1"/>
    <property type="molecule type" value="Genomic_DNA"/>
</dbReference>
<feature type="chain" id="PRO_5035745922" description="Secreted protein" evidence="1">
    <location>
        <begin position="33"/>
        <end position="85"/>
    </location>
</feature>
<keyword evidence="1" id="KW-0732">Signal</keyword>
<evidence type="ECO:0000313" key="2">
    <source>
        <dbReference type="EMBL" id="KAG2642237.1"/>
    </source>
</evidence>
<reference evidence="2" key="1">
    <citation type="submission" date="2020-05" db="EMBL/GenBank/DDBJ databases">
        <title>WGS assembly of Panicum virgatum.</title>
        <authorList>
            <person name="Lovell J.T."/>
            <person name="Jenkins J."/>
            <person name="Shu S."/>
            <person name="Juenger T.E."/>
            <person name="Schmutz J."/>
        </authorList>
    </citation>
    <scope>NUCLEOTIDE SEQUENCE</scope>
    <source>
        <strain evidence="2">AP13</strain>
    </source>
</reference>
<proteinExistence type="predicted"/>
<evidence type="ECO:0000256" key="1">
    <source>
        <dbReference type="SAM" id="SignalP"/>
    </source>
</evidence>